<feature type="binding site" evidence="6">
    <location>
        <position position="40"/>
    </location>
    <ligand>
        <name>Mg(2+)</name>
        <dbReference type="ChEBI" id="CHEBI:18420"/>
    </ligand>
</feature>
<organism evidence="7 8">
    <name type="scientific">Acetomicrobium flavidum</name>
    <dbReference type="NCBI Taxonomy" id="49896"/>
    <lineage>
        <taxon>Bacteria</taxon>
        <taxon>Thermotogati</taxon>
        <taxon>Synergistota</taxon>
        <taxon>Synergistia</taxon>
        <taxon>Synergistales</taxon>
        <taxon>Acetomicrobiaceae</taxon>
        <taxon>Acetomicrobium</taxon>
    </lineage>
</organism>
<comment type="similarity">
    <text evidence="6">Belongs to the endonuclease V family.</text>
</comment>
<dbReference type="GO" id="GO:0004519">
    <property type="term" value="F:endonuclease activity"/>
    <property type="evidence" value="ECO:0007669"/>
    <property type="project" value="UniProtKB-KW"/>
</dbReference>
<comment type="subcellular location">
    <subcellularLocation>
        <location evidence="1 6">Cytoplasm</location>
    </subcellularLocation>
</comment>
<dbReference type="Pfam" id="PF04493">
    <property type="entry name" value="Endonuclease_5"/>
    <property type="match status" value="1"/>
</dbReference>
<dbReference type="PANTHER" id="PTHR28511">
    <property type="entry name" value="ENDONUCLEASE V"/>
    <property type="match status" value="1"/>
</dbReference>
<comment type="cofactor">
    <cofactor evidence="6">
        <name>Mg(2+)</name>
        <dbReference type="ChEBI" id="CHEBI:18420"/>
    </cofactor>
</comment>
<keyword evidence="2 6" id="KW-0963">Cytoplasm</keyword>
<comment type="caution">
    <text evidence="7">The sequence shown here is derived from an EMBL/GenBank/DDBJ whole genome shotgun (WGS) entry which is preliminary data.</text>
</comment>
<dbReference type="HAMAP" id="MF_00801">
    <property type="entry name" value="Endonuclease_5"/>
    <property type="match status" value="1"/>
</dbReference>
<evidence type="ECO:0000256" key="2">
    <source>
        <dbReference type="ARBA" id="ARBA00022490"/>
    </source>
</evidence>
<evidence type="ECO:0000313" key="7">
    <source>
        <dbReference type="EMBL" id="SIN66354.1"/>
    </source>
</evidence>
<protein>
    <recommendedName>
        <fullName evidence="6">Endonuclease V</fullName>
        <ecNumber evidence="6">3.1.21.7</ecNumber>
    </recommendedName>
    <alternativeName>
        <fullName evidence="6">Deoxyinosine 3'endonuclease</fullName>
    </alternativeName>
    <alternativeName>
        <fullName evidence="6">Deoxyribonuclease V</fullName>
        <shortName evidence="6">DNase V</shortName>
    </alternativeName>
</protein>
<dbReference type="EMBL" id="FSQZ01000001">
    <property type="protein sequence ID" value="SIN66354.1"/>
    <property type="molecule type" value="Genomic_DNA"/>
</dbReference>
<dbReference type="Gene3D" id="3.30.2170.10">
    <property type="entry name" value="archaeoglobus fulgidus dsm 4304 superfamily"/>
    <property type="match status" value="1"/>
</dbReference>
<feature type="site" description="Interaction with target DNA" evidence="6">
    <location>
        <position position="79"/>
    </location>
</feature>
<keyword evidence="4 6" id="KW-0255">Endonuclease</keyword>
<keyword evidence="6" id="KW-0479">Metal-binding</keyword>
<keyword evidence="6" id="KW-0227">DNA damage</keyword>
<keyword evidence="3 6" id="KW-0540">Nuclease</keyword>
<evidence type="ECO:0000313" key="8">
    <source>
        <dbReference type="Proteomes" id="UP000185093"/>
    </source>
</evidence>
<accession>A0ABY1JCP0</accession>
<proteinExistence type="inferred from homology"/>
<evidence type="ECO:0000256" key="1">
    <source>
        <dbReference type="ARBA" id="ARBA00004496"/>
    </source>
</evidence>
<evidence type="ECO:0000256" key="6">
    <source>
        <dbReference type="HAMAP-Rule" id="MF_00801"/>
    </source>
</evidence>
<dbReference type="PANTHER" id="PTHR28511:SF1">
    <property type="entry name" value="ENDONUCLEASE V"/>
    <property type="match status" value="1"/>
</dbReference>
<dbReference type="NCBIfam" id="NF008629">
    <property type="entry name" value="PRK11617.1"/>
    <property type="match status" value="1"/>
</dbReference>
<keyword evidence="6" id="KW-0234">DNA repair</keyword>
<evidence type="ECO:0000256" key="4">
    <source>
        <dbReference type="ARBA" id="ARBA00022759"/>
    </source>
</evidence>
<gene>
    <name evidence="6" type="primary">nfi</name>
    <name evidence="7" type="ORF">SAMN05444368_0899</name>
</gene>
<dbReference type="InterPro" id="IPR007581">
    <property type="entry name" value="Endonuclease-V"/>
</dbReference>
<feature type="binding site" evidence="6">
    <location>
        <position position="109"/>
    </location>
    <ligand>
        <name>Mg(2+)</name>
        <dbReference type="ChEBI" id="CHEBI:18420"/>
    </ligand>
</feature>
<dbReference type="Proteomes" id="UP000185093">
    <property type="component" value="Unassembled WGS sequence"/>
</dbReference>
<evidence type="ECO:0000256" key="5">
    <source>
        <dbReference type="ARBA" id="ARBA00022801"/>
    </source>
</evidence>
<sequence length="222" mass="24267">MHQLPNDPGEAIKLQNEVRKLVKIGGYIDIASVRLVGGVDVAYLGKGASQACAVAVVWDRLSGEVLESVYAQDEVIFPYIPGLLSFRELPVVMKACEGLSSNVDVWMVDGAGIAHPRRLGIAAHFGVLLDRPSIGVAKSRLIGSHLPVPRSKGSWVPLRHDGEVVGHVLRTRNDVKPLYISPGHKVSLRQAVELVLACCTKYRLPEPTRMAHNLVERYAHFS</sequence>
<evidence type="ECO:0000256" key="3">
    <source>
        <dbReference type="ARBA" id="ARBA00022722"/>
    </source>
</evidence>
<keyword evidence="6" id="KW-0460">Magnesium</keyword>
<dbReference type="EC" id="3.1.21.7" evidence="6"/>
<keyword evidence="8" id="KW-1185">Reference proteome</keyword>
<dbReference type="CDD" id="cd06559">
    <property type="entry name" value="Endonuclease_V"/>
    <property type="match status" value="1"/>
</dbReference>
<keyword evidence="5 6" id="KW-0378">Hydrolase</keyword>
<comment type="function">
    <text evidence="6">DNA repair enzyme involved in the repair of deaminated bases. Selectively cleaves double-stranded DNA at the second phosphodiester bond 3' to a deoxyinosine leaving behind the intact lesion on the nicked DNA.</text>
</comment>
<name>A0ABY1JCP0_9BACT</name>
<comment type="catalytic activity">
    <reaction evidence="6">
        <text>Endonucleolytic cleavage at apurinic or apyrimidinic sites to products with a 5'-phosphate.</text>
        <dbReference type="EC" id="3.1.21.7"/>
    </reaction>
</comment>
<reference evidence="7 8" key="1">
    <citation type="submission" date="2016-11" db="EMBL/GenBank/DDBJ databases">
        <authorList>
            <person name="Varghese N."/>
            <person name="Submissions S."/>
        </authorList>
    </citation>
    <scope>NUCLEOTIDE SEQUENCE [LARGE SCALE GENOMIC DNA]</scope>
    <source>
        <strain evidence="7 8">DSM 20664</strain>
    </source>
</reference>